<evidence type="ECO:0008006" key="5">
    <source>
        <dbReference type="Google" id="ProtNLM"/>
    </source>
</evidence>
<dbReference type="AlphaFoldDB" id="A0A6S7BJ89"/>
<name>A0A6S7BJ89_9BURK</name>
<evidence type="ECO:0000313" key="3">
    <source>
        <dbReference type="EMBL" id="CAB3800873.1"/>
    </source>
</evidence>
<dbReference type="Pfam" id="PF10617">
    <property type="entry name" value="DUF2474"/>
    <property type="match status" value="1"/>
</dbReference>
<dbReference type="Proteomes" id="UP000494115">
    <property type="component" value="Unassembled WGS sequence"/>
</dbReference>
<evidence type="ECO:0000313" key="4">
    <source>
        <dbReference type="Proteomes" id="UP000494115"/>
    </source>
</evidence>
<evidence type="ECO:0000256" key="1">
    <source>
        <dbReference type="SAM" id="MobiDB-lite"/>
    </source>
</evidence>
<feature type="compositionally biased region" description="Basic and acidic residues" evidence="1">
    <location>
        <begin position="1"/>
        <end position="11"/>
    </location>
</feature>
<keyword evidence="2" id="KW-0812">Transmembrane</keyword>
<keyword evidence="2" id="KW-0472">Membrane</keyword>
<feature type="region of interest" description="Disordered" evidence="1">
    <location>
        <begin position="1"/>
        <end position="21"/>
    </location>
</feature>
<keyword evidence="4" id="KW-1185">Reference proteome</keyword>
<evidence type="ECO:0000256" key="2">
    <source>
        <dbReference type="SAM" id="Phobius"/>
    </source>
</evidence>
<dbReference type="EMBL" id="CADIKM010000040">
    <property type="protein sequence ID" value="CAB3800873.1"/>
    <property type="molecule type" value="Genomic_DNA"/>
</dbReference>
<dbReference type="RefSeq" id="WP_175107538.1">
    <property type="nucleotide sequence ID" value="NZ_CADIKM010000040.1"/>
</dbReference>
<protein>
    <recommendedName>
        <fullName evidence="5">DUF2474 domain-containing protein</fullName>
    </recommendedName>
</protein>
<dbReference type="InterPro" id="IPR018895">
    <property type="entry name" value="DUF2474"/>
</dbReference>
<proteinExistence type="predicted"/>
<reference evidence="3 4" key="1">
    <citation type="submission" date="2020-04" db="EMBL/GenBank/DDBJ databases">
        <authorList>
            <person name="De Canck E."/>
        </authorList>
    </citation>
    <scope>NUCLEOTIDE SEQUENCE [LARGE SCALE GENOMIC DNA]</scope>
    <source>
        <strain evidence="3 4">LMG 28138</strain>
    </source>
</reference>
<organism evidence="3 4">
    <name type="scientific">Pararobbsia alpina</name>
    <dbReference type="NCBI Taxonomy" id="621374"/>
    <lineage>
        <taxon>Bacteria</taxon>
        <taxon>Pseudomonadati</taxon>
        <taxon>Pseudomonadota</taxon>
        <taxon>Betaproteobacteria</taxon>
        <taxon>Burkholderiales</taxon>
        <taxon>Burkholderiaceae</taxon>
        <taxon>Pararobbsia</taxon>
    </lineage>
</organism>
<gene>
    <name evidence="3" type="ORF">LMG28138_04922</name>
</gene>
<feature type="transmembrane region" description="Helical" evidence="2">
    <location>
        <begin position="24"/>
        <end position="45"/>
    </location>
</feature>
<accession>A0A6S7BJ89</accession>
<keyword evidence="2" id="KW-1133">Transmembrane helix</keyword>
<sequence>MDDTPAIERARASRHPRPGPLRRLGWFVLIWAASVAALGVVALVIRMLMGLTGMRVG</sequence>